<evidence type="ECO:0000313" key="6">
    <source>
        <dbReference type="EMBL" id="GGM17308.1"/>
    </source>
</evidence>
<proteinExistence type="predicted"/>
<feature type="domain" description="Carboxyltransferase" evidence="5">
    <location>
        <begin position="21"/>
        <end position="221"/>
    </location>
</feature>
<comment type="caution">
    <text evidence="6">The sequence shown here is derived from an EMBL/GenBank/DDBJ whole genome shotgun (WGS) entry which is preliminary data.</text>
</comment>
<feature type="region of interest" description="Disordered" evidence="4">
    <location>
        <begin position="1"/>
        <end position="21"/>
    </location>
</feature>
<dbReference type="GO" id="GO:0005524">
    <property type="term" value="F:ATP binding"/>
    <property type="evidence" value="ECO:0007669"/>
    <property type="project" value="UniProtKB-KW"/>
</dbReference>
<sequence>MRQVPMTTRPQTEHDAPDSAPAFLPVGESALSVQFGEAVDPEVNRRVIALAQSLADRPVAGVLESVPTYRSLLVNYDPAQVRGAALEALLAERIATLETGEQATRLWRVPVVYGGEVGMDLEALAEEKGLSPDELIALHSGAEYRVYMIGFAPGFAYLGGLPEKLHTPRLAKPRQSIVAGAIGIGGQQGSINSVTGPSGWRFVGWTPWRTFDAARAEPFLFAAGDRLRFVPVSAEEAAAIAAGEMPEPEATR</sequence>
<evidence type="ECO:0000259" key="5">
    <source>
        <dbReference type="SMART" id="SM00796"/>
    </source>
</evidence>
<evidence type="ECO:0000313" key="7">
    <source>
        <dbReference type="Proteomes" id="UP000649829"/>
    </source>
</evidence>
<dbReference type="Gene3D" id="3.30.1360.40">
    <property type="match status" value="1"/>
</dbReference>
<dbReference type="PANTHER" id="PTHR34698">
    <property type="entry name" value="5-OXOPROLINASE SUBUNIT B"/>
    <property type="match status" value="1"/>
</dbReference>
<dbReference type="InterPro" id="IPR010016">
    <property type="entry name" value="PxpB"/>
</dbReference>
<evidence type="ECO:0000256" key="2">
    <source>
        <dbReference type="ARBA" id="ARBA00022801"/>
    </source>
</evidence>
<reference evidence="6" key="2">
    <citation type="submission" date="2020-09" db="EMBL/GenBank/DDBJ databases">
        <authorList>
            <person name="Sun Q."/>
            <person name="Zhou Y."/>
        </authorList>
    </citation>
    <scope>NUCLEOTIDE SEQUENCE</scope>
    <source>
        <strain evidence="6">CGMCC 1.6293</strain>
    </source>
</reference>
<feature type="compositionally biased region" description="Polar residues" evidence="4">
    <location>
        <begin position="1"/>
        <end position="10"/>
    </location>
</feature>
<evidence type="ECO:0000256" key="4">
    <source>
        <dbReference type="SAM" id="MobiDB-lite"/>
    </source>
</evidence>
<dbReference type="InterPro" id="IPR003833">
    <property type="entry name" value="CT_C_D"/>
</dbReference>
<evidence type="ECO:0000256" key="3">
    <source>
        <dbReference type="ARBA" id="ARBA00022840"/>
    </source>
</evidence>
<accession>A0A917TE53</accession>
<dbReference type="GO" id="GO:0016787">
    <property type="term" value="F:hydrolase activity"/>
    <property type="evidence" value="ECO:0007669"/>
    <property type="project" value="UniProtKB-KW"/>
</dbReference>
<dbReference type="Proteomes" id="UP000649829">
    <property type="component" value="Unassembled WGS sequence"/>
</dbReference>
<dbReference type="Gene3D" id="2.40.100.10">
    <property type="entry name" value="Cyclophilin-like"/>
    <property type="match status" value="1"/>
</dbReference>
<dbReference type="PANTHER" id="PTHR34698:SF2">
    <property type="entry name" value="5-OXOPROLINASE SUBUNIT B"/>
    <property type="match status" value="1"/>
</dbReference>
<dbReference type="Pfam" id="PF02682">
    <property type="entry name" value="CT_C_D"/>
    <property type="match status" value="1"/>
</dbReference>
<keyword evidence="3" id="KW-0067">ATP-binding</keyword>
<dbReference type="AlphaFoldDB" id="A0A917TE53"/>
<dbReference type="EMBL" id="BMLF01000009">
    <property type="protein sequence ID" value="GGM17308.1"/>
    <property type="molecule type" value="Genomic_DNA"/>
</dbReference>
<dbReference type="SMART" id="SM00796">
    <property type="entry name" value="AHS1"/>
    <property type="match status" value="1"/>
</dbReference>
<dbReference type="SUPFAM" id="SSF50891">
    <property type="entry name" value="Cyclophilin-like"/>
    <property type="match status" value="1"/>
</dbReference>
<dbReference type="SUPFAM" id="SSF160467">
    <property type="entry name" value="PH0987 N-terminal domain-like"/>
    <property type="match status" value="1"/>
</dbReference>
<dbReference type="NCBIfam" id="TIGR00370">
    <property type="entry name" value="5-oxoprolinase subunit PxpB"/>
    <property type="match status" value="1"/>
</dbReference>
<keyword evidence="1" id="KW-0547">Nucleotide-binding</keyword>
<organism evidence="6 7">
    <name type="scientific">Pseudooceanicola nanhaiensis</name>
    <dbReference type="NCBI Taxonomy" id="375761"/>
    <lineage>
        <taxon>Bacteria</taxon>
        <taxon>Pseudomonadati</taxon>
        <taxon>Pseudomonadota</taxon>
        <taxon>Alphaproteobacteria</taxon>
        <taxon>Rhodobacterales</taxon>
        <taxon>Paracoccaceae</taxon>
        <taxon>Pseudooceanicola</taxon>
    </lineage>
</organism>
<evidence type="ECO:0000256" key="1">
    <source>
        <dbReference type="ARBA" id="ARBA00022741"/>
    </source>
</evidence>
<protein>
    <submittedName>
        <fullName evidence="6">Allophanate hydrolase</fullName>
    </submittedName>
</protein>
<gene>
    <name evidence="6" type="ORF">GCM10011534_44160</name>
</gene>
<name>A0A917TE53_9RHOB</name>
<reference evidence="6" key="1">
    <citation type="journal article" date="2014" name="Int. J. Syst. Evol. Microbiol.">
        <title>Complete genome sequence of Corynebacterium casei LMG S-19264T (=DSM 44701T), isolated from a smear-ripened cheese.</title>
        <authorList>
            <consortium name="US DOE Joint Genome Institute (JGI-PGF)"/>
            <person name="Walter F."/>
            <person name="Albersmeier A."/>
            <person name="Kalinowski J."/>
            <person name="Ruckert C."/>
        </authorList>
    </citation>
    <scope>NUCLEOTIDE SEQUENCE</scope>
    <source>
        <strain evidence="6">CGMCC 1.6293</strain>
    </source>
</reference>
<keyword evidence="2 6" id="KW-0378">Hydrolase</keyword>
<dbReference type="InterPro" id="IPR029000">
    <property type="entry name" value="Cyclophilin-like_dom_sf"/>
</dbReference>
<keyword evidence="7" id="KW-1185">Reference proteome</keyword>